<keyword evidence="3" id="KW-0378">Hydrolase</keyword>
<reference evidence="5" key="1">
    <citation type="journal article" date="2020" name="bioRxiv">
        <title>Hybrid origin of Populus tomentosa Carr. identified through genome sequencing and phylogenomic analysis.</title>
        <authorList>
            <person name="An X."/>
            <person name="Gao K."/>
            <person name="Chen Z."/>
            <person name="Li J."/>
            <person name="Yang X."/>
            <person name="Yang X."/>
            <person name="Zhou J."/>
            <person name="Guo T."/>
            <person name="Zhao T."/>
            <person name="Huang S."/>
            <person name="Miao D."/>
            <person name="Khan W.U."/>
            <person name="Rao P."/>
            <person name="Ye M."/>
            <person name="Lei B."/>
            <person name="Liao W."/>
            <person name="Wang J."/>
            <person name="Ji L."/>
            <person name="Li Y."/>
            <person name="Guo B."/>
            <person name="Mustafa N.S."/>
            <person name="Li S."/>
            <person name="Yun Q."/>
            <person name="Keller S.R."/>
            <person name="Mao J."/>
            <person name="Zhang R."/>
            <person name="Strauss S.H."/>
        </authorList>
    </citation>
    <scope>NUCLEOTIDE SEQUENCE</scope>
    <source>
        <strain evidence="5">GM15</strain>
        <tissue evidence="5">Leaf</tissue>
    </source>
</reference>
<keyword evidence="2" id="KW-0479">Metal-binding</keyword>
<dbReference type="GO" id="GO:0008408">
    <property type="term" value="F:3'-5' exonuclease activity"/>
    <property type="evidence" value="ECO:0007669"/>
    <property type="project" value="TreeGrafter"/>
</dbReference>
<keyword evidence="6" id="KW-1185">Reference proteome</keyword>
<dbReference type="GO" id="GO:0046872">
    <property type="term" value="F:metal ion binding"/>
    <property type="evidence" value="ECO:0007669"/>
    <property type="project" value="UniProtKB-KW"/>
</dbReference>
<dbReference type="Proteomes" id="UP000886885">
    <property type="component" value="Chromosome 1D"/>
</dbReference>
<evidence type="ECO:0000256" key="4">
    <source>
        <dbReference type="ARBA" id="ARBA00022839"/>
    </source>
</evidence>
<dbReference type="PANTHER" id="PTHR13620">
    <property type="entry name" value="3-5 EXONUCLEASE"/>
    <property type="match status" value="1"/>
</dbReference>
<gene>
    <name evidence="5" type="ORF">POTOM_006026</name>
</gene>
<organism evidence="5 6">
    <name type="scientific">Populus tomentosa</name>
    <name type="common">Chinese white poplar</name>
    <dbReference type="NCBI Taxonomy" id="118781"/>
    <lineage>
        <taxon>Eukaryota</taxon>
        <taxon>Viridiplantae</taxon>
        <taxon>Streptophyta</taxon>
        <taxon>Embryophyta</taxon>
        <taxon>Tracheophyta</taxon>
        <taxon>Spermatophyta</taxon>
        <taxon>Magnoliopsida</taxon>
        <taxon>eudicotyledons</taxon>
        <taxon>Gunneridae</taxon>
        <taxon>Pentapetalae</taxon>
        <taxon>rosids</taxon>
        <taxon>fabids</taxon>
        <taxon>Malpighiales</taxon>
        <taxon>Salicaceae</taxon>
        <taxon>Saliceae</taxon>
        <taxon>Populus</taxon>
    </lineage>
</organism>
<name>A0A8X8DED1_POPTO</name>
<dbReference type="InterPro" id="IPR051132">
    <property type="entry name" value="3-5_Exonuclease_domain"/>
</dbReference>
<sequence>MGQVIVGFDIEWKTTFTKCSWRRRQGSMAFRCSALCTVKCVLPGKAAVKQICGNTSLCHVMHIFHSGITSLQFLLEDSTLVKVGVGISGDCAKVLRDYNVSVKSVEDLSDHANEKLGGEPKTWGLCSSKDSCLQRDSMQGVTEGLTTTGFCALSRIHIYANRLRDLLPICYSGFGGKITRILLFCADCVAIYVFGWRRMLQLSSFNSLIEKLLVDGMVFLASLCFSSGLKWNLIFSKLFWLCFRSEILIKLPKLHSFESPTESDLETGKQMFYQKNNLQYAATDAMVSWKLYQVLKSLPDAKDAPLTIQVRKLNQHNSMYATVQMITSC</sequence>
<evidence type="ECO:0000313" key="6">
    <source>
        <dbReference type="Proteomes" id="UP000886885"/>
    </source>
</evidence>
<evidence type="ECO:0000256" key="2">
    <source>
        <dbReference type="ARBA" id="ARBA00022723"/>
    </source>
</evidence>
<proteinExistence type="predicted"/>
<comment type="caution">
    <text evidence="5">The sequence shown here is derived from an EMBL/GenBank/DDBJ whole genome shotgun (WGS) entry which is preliminary data.</text>
</comment>
<evidence type="ECO:0000313" key="5">
    <source>
        <dbReference type="EMBL" id="KAG6789894.1"/>
    </source>
</evidence>
<keyword evidence="4" id="KW-0269">Exonuclease</keyword>
<evidence type="ECO:0000256" key="1">
    <source>
        <dbReference type="ARBA" id="ARBA00022722"/>
    </source>
</evidence>
<dbReference type="OrthoDB" id="1920326at2759"/>
<dbReference type="EMBL" id="JAAWWB010000002">
    <property type="protein sequence ID" value="KAG6789894.1"/>
    <property type="molecule type" value="Genomic_DNA"/>
</dbReference>
<accession>A0A8X8DED1</accession>
<dbReference type="AlphaFoldDB" id="A0A8X8DED1"/>
<keyword evidence="1" id="KW-0540">Nuclease</keyword>
<evidence type="ECO:0000256" key="3">
    <source>
        <dbReference type="ARBA" id="ARBA00022801"/>
    </source>
</evidence>
<evidence type="ECO:0008006" key="7">
    <source>
        <dbReference type="Google" id="ProtNLM"/>
    </source>
</evidence>
<protein>
    <recommendedName>
        <fullName evidence="7">3'-5' exonuclease domain-containing protein</fullName>
    </recommendedName>
</protein>
<dbReference type="PANTHER" id="PTHR13620:SF109">
    <property type="entry name" value="3'-5' EXONUCLEASE"/>
    <property type="match status" value="1"/>
</dbReference>